<evidence type="ECO:0000313" key="3">
    <source>
        <dbReference type="Proteomes" id="UP000092154"/>
    </source>
</evidence>
<protein>
    <recommendedName>
        <fullName evidence="1">F-box domain-containing protein</fullName>
    </recommendedName>
</protein>
<dbReference type="InterPro" id="IPR036047">
    <property type="entry name" value="F-box-like_dom_sf"/>
</dbReference>
<dbReference type="Proteomes" id="UP000092154">
    <property type="component" value="Unassembled WGS sequence"/>
</dbReference>
<dbReference type="Pfam" id="PF12937">
    <property type="entry name" value="F-box-like"/>
    <property type="match status" value="1"/>
</dbReference>
<dbReference type="SUPFAM" id="SSF82171">
    <property type="entry name" value="DPP6 N-terminal domain-like"/>
    <property type="match status" value="1"/>
</dbReference>
<dbReference type="InterPro" id="IPR001810">
    <property type="entry name" value="F-box_dom"/>
</dbReference>
<dbReference type="PROSITE" id="PS50181">
    <property type="entry name" value="FBOX"/>
    <property type="match status" value="1"/>
</dbReference>
<feature type="domain" description="F-box" evidence="1">
    <location>
        <begin position="1"/>
        <end position="47"/>
    </location>
</feature>
<organism evidence="2 3">
    <name type="scientific">Rhizopogon vinicolor AM-OR11-026</name>
    <dbReference type="NCBI Taxonomy" id="1314800"/>
    <lineage>
        <taxon>Eukaryota</taxon>
        <taxon>Fungi</taxon>
        <taxon>Dikarya</taxon>
        <taxon>Basidiomycota</taxon>
        <taxon>Agaricomycotina</taxon>
        <taxon>Agaricomycetes</taxon>
        <taxon>Agaricomycetidae</taxon>
        <taxon>Boletales</taxon>
        <taxon>Suillineae</taxon>
        <taxon>Rhizopogonaceae</taxon>
        <taxon>Rhizopogon</taxon>
    </lineage>
</organism>
<dbReference type="OrthoDB" id="550575at2759"/>
<sequence length="507" mass="57474">MLHLLLTEIAIHVASYLPLQSLHQASLVSREWHSLIADNEQTLYRNAAILHRFVLHADLEAESSSQTSDKKRDWKQLCRRRLEIEKGWRGKAPSTAKELTATGKFVLRIKVDENEGFVITTHHTEGLYVTDINTDRVLWAETTHIPGYVHCEYDRGYIVFNRHDNSIEVWRLAHGFHYSDIPDNSRPNGSMITASHEAARRYPSSTGRGHFRPWALIQMPERTSNFRLSYPTLIIANENNAYVWDVPTSRHVETISNIQGKDQHGNLGHLNYVDVNDKYAFFCGSLQLRIFARDGGGLVYKLTKKMLPRTQWDVLPESNSVACLSSLFQPQQLHEALHRSKSSASNFKAAHVSSSGKDLVVLTALGNFIWIPGFERLINREATLSEIAVVLNFSPFPDNSQDISIYLALGELNEKAAIATRKGLYIINLDPEISKFTAEAPSRPGASVCRVMKYDNSLYLSLITCLQISDTGIFFNWHPFSEQNRLSQAHGLNWFAPNPSMVHCIHV</sequence>
<dbReference type="EMBL" id="KV448534">
    <property type="protein sequence ID" value="OAX35083.1"/>
    <property type="molecule type" value="Genomic_DNA"/>
</dbReference>
<proteinExistence type="predicted"/>
<keyword evidence="3" id="KW-1185">Reference proteome</keyword>
<dbReference type="AlphaFoldDB" id="A0A1B7MR65"/>
<dbReference type="Gene3D" id="1.20.1280.50">
    <property type="match status" value="1"/>
</dbReference>
<dbReference type="SUPFAM" id="SSF81383">
    <property type="entry name" value="F-box domain"/>
    <property type="match status" value="1"/>
</dbReference>
<name>A0A1B7MR65_9AGAM</name>
<dbReference type="STRING" id="1314800.A0A1B7MR65"/>
<evidence type="ECO:0000259" key="1">
    <source>
        <dbReference type="PROSITE" id="PS50181"/>
    </source>
</evidence>
<evidence type="ECO:0000313" key="2">
    <source>
        <dbReference type="EMBL" id="OAX35083.1"/>
    </source>
</evidence>
<reference evidence="2 3" key="1">
    <citation type="submission" date="2016-06" db="EMBL/GenBank/DDBJ databases">
        <title>Comparative genomics of the ectomycorrhizal sister species Rhizopogon vinicolor and Rhizopogon vesiculosus (Basidiomycota: Boletales) reveals a divergence of the mating type B locus.</title>
        <authorList>
            <consortium name="DOE Joint Genome Institute"/>
            <person name="Mujic A.B."/>
            <person name="Kuo A."/>
            <person name="Tritt A."/>
            <person name="Lipzen A."/>
            <person name="Chen C."/>
            <person name="Johnson J."/>
            <person name="Sharma A."/>
            <person name="Barry K."/>
            <person name="Grigoriev I.V."/>
            <person name="Spatafora J.W."/>
        </authorList>
    </citation>
    <scope>NUCLEOTIDE SEQUENCE [LARGE SCALE GENOMIC DNA]</scope>
    <source>
        <strain evidence="2 3">AM-OR11-026</strain>
    </source>
</reference>
<accession>A0A1B7MR65</accession>
<gene>
    <name evidence="2" type="ORF">K503DRAFT_773852</name>
</gene>
<dbReference type="InParanoid" id="A0A1B7MR65"/>